<name>A0AC61RJL8_9BACT</name>
<keyword evidence="2" id="KW-1185">Reference proteome</keyword>
<dbReference type="Proteomes" id="UP000306319">
    <property type="component" value="Unassembled WGS sequence"/>
</dbReference>
<organism evidence="1 2">
    <name type="scientific">Lepagella muris</name>
    <dbReference type="NCBI Taxonomy" id="3032870"/>
    <lineage>
        <taxon>Bacteria</taxon>
        <taxon>Pseudomonadati</taxon>
        <taxon>Bacteroidota</taxon>
        <taxon>Bacteroidia</taxon>
        <taxon>Bacteroidales</taxon>
        <taxon>Muribaculaceae</taxon>
        <taxon>Lepagella</taxon>
    </lineage>
</organism>
<evidence type="ECO:0000313" key="1">
    <source>
        <dbReference type="EMBL" id="TGY80192.1"/>
    </source>
</evidence>
<comment type="caution">
    <text evidence="1">The sequence shown here is derived from an EMBL/GenBank/DDBJ whole genome shotgun (WGS) entry which is preliminary data.</text>
</comment>
<dbReference type="EMBL" id="SRYB01000003">
    <property type="protein sequence ID" value="TGY80192.1"/>
    <property type="molecule type" value="Genomic_DNA"/>
</dbReference>
<proteinExistence type="predicted"/>
<reference evidence="1" key="1">
    <citation type="submission" date="2019-04" db="EMBL/GenBank/DDBJ databases">
        <title>Microbes associate with the intestines of laboratory mice.</title>
        <authorList>
            <person name="Navarre W."/>
            <person name="Wong E."/>
            <person name="Huang K."/>
            <person name="Tropini C."/>
            <person name="Ng K."/>
            <person name="Yu B."/>
        </authorList>
    </citation>
    <scope>NUCLEOTIDE SEQUENCE</scope>
    <source>
        <strain evidence="1">NM04_E33</strain>
    </source>
</reference>
<gene>
    <name evidence="1" type="ORF">E5331_02835</name>
</gene>
<sequence length="626" mass="72108">MKRIIDYITICSAIPRHMLSHRRIVTPQCTRRLYKKLSDLRALCGLVEILVIGVVVATGCDRHSAVRSELDRADALMEEHPDSSLRMLEAIRSDSLSGEELARHSLLISMAIDKNYIDTTVFDILQPAIDFYKKHGTPDERLQTLYYLGRIYQNRGESEKANKVFLNALELKGEVTDSMVLARTNVAIAQTFKYWLVLTEYVKYYSYAADIYRHLGREELYYDCLLSMLNGYNLLDNKERADSILMLCSEGRKDGHIESSLFRSYHLAYITHFGLSAQLDSIINLCRDNRVGSTIDLMMIANGCLEAGDTSRAAEILKDVRTSGIEYDTLKYQSILIDLYRVTGDYKNAFEECLRFFNTNDSLNLIKFRNAQIESQHHHEFQLAVISDSQFKSGIITVIIAVMFTLLFAVMILVYSLRIHKAKNHRLAMNNQMTDLEQNLIRQIAKTTEAENIRLHLERKQQELESDNMRLRMAELSSEIEHLKEINSENNHDVAQEVKEVIQNRISMLNAFLASRLSSSARHEDLYEKWTRELISDKNKFMQENRLAFQVCYPKFIDNLKNQDLDDGEIEYVCLYAIGLRGTEISSYLNSTSHLHISSAVRKKLGLGKHDTNLGNYIKKLLDESR</sequence>
<accession>A0AC61RJL8</accession>
<protein>
    <submittedName>
        <fullName evidence="1">Uncharacterized protein</fullName>
    </submittedName>
</protein>
<evidence type="ECO:0000313" key="2">
    <source>
        <dbReference type="Proteomes" id="UP000306319"/>
    </source>
</evidence>